<keyword evidence="4" id="KW-1185">Reference proteome</keyword>
<name>A0ABW0XXS4_9ACTN</name>
<sequence length="280" mass="30597">MPHITVGRENSTDIELYYEDHGSGQPVVLIHGFPLDGHSWEKQSAALLDAGYRVITYDRRGFGRSSQPTTGYDYDTFAADLNTVLETLDVSDAVLVGFSMGTGEVARYVSRFGSGRIAKVAFLSSLEPCLLKTDDNPTGAAPREFFEGLSSSVRADRYAFYTSFFKDFYNLDENLGSRISPESVRNSWCTASSGGFFAAAASPMTWFTDFRGDLPAIDVPALILHGTADNILPIDSTGRPFHQALPSAEYVEIEDAPHGLLWTHAEEVNKALLSFLGKAA</sequence>
<keyword evidence="3" id="KW-0378">Hydrolase</keyword>
<dbReference type="Proteomes" id="UP001596183">
    <property type="component" value="Unassembled WGS sequence"/>
</dbReference>
<feature type="domain" description="AB hydrolase-1" evidence="2">
    <location>
        <begin position="26"/>
        <end position="265"/>
    </location>
</feature>
<reference evidence="4" key="1">
    <citation type="journal article" date="2019" name="Int. J. Syst. Evol. Microbiol.">
        <title>The Global Catalogue of Microorganisms (GCM) 10K type strain sequencing project: providing services to taxonomists for standard genome sequencing and annotation.</title>
        <authorList>
            <consortium name="The Broad Institute Genomics Platform"/>
            <consortium name="The Broad Institute Genome Sequencing Center for Infectious Disease"/>
            <person name="Wu L."/>
            <person name="Ma J."/>
        </authorList>
    </citation>
    <scope>NUCLEOTIDE SEQUENCE [LARGE SCALE GENOMIC DNA]</scope>
    <source>
        <strain evidence="4">JCM 13852</strain>
    </source>
</reference>
<keyword evidence="1" id="KW-0575">Peroxidase</keyword>
<dbReference type="InterPro" id="IPR000639">
    <property type="entry name" value="Epox_hydrolase-like"/>
</dbReference>
<dbReference type="Pfam" id="PF00561">
    <property type="entry name" value="Abhydrolase_1"/>
    <property type="match status" value="1"/>
</dbReference>
<protein>
    <submittedName>
        <fullName evidence="3">Alpha/beta fold hydrolase</fullName>
    </submittedName>
</protein>
<keyword evidence="1" id="KW-0560">Oxidoreductase</keyword>
<dbReference type="PRINTS" id="PR00412">
    <property type="entry name" value="EPOXHYDRLASE"/>
</dbReference>
<dbReference type="Gene3D" id="3.40.50.1820">
    <property type="entry name" value="alpha/beta hydrolase"/>
    <property type="match status" value="1"/>
</dbReference>
<evidence type="ECO:0000256" key="1">
    <source>
        <dbReference type="ARBA" id="ARBA00022559"/>
    </source>
</evidence>
<dbReference type="PANTHER" id="PTHR43433:SF4">
    <property type="entry name" value="NON-HEME CHLOROPEROXIDASE-RELATED"/>
    <property type="match status" value="1"/>
</dbReference>
<comment type="caution">
    <text evidence="3">The sequence shown here is derived from an EMBL/GenBank/DDBJ whole genome shotgun (WGS) entry which is preliminary data.</text>
</comment>
<organism evidence="3 4">
    <name type="scientific">Streptomyces incanus</name>
    <dbReference type="NCBI Taxonomy" id="887453"/>
    <lineage>
        <taxon>Bacteria</taxon>
        <taxon>Bacillati</taxon>
        <taxon>Actinomycetota</taxon>
        <taxon>Actinomycetes</taxon>
        <taxon>Kitasatosporales</taxon>
        <taxon>Streptomycetaceae</taxon>
        <taxon>Streptomyces</taxon>
    </lineage>
</organism>
<dbReference type="PANTHER" id="PTHR43433">
    <property type="entry name" value="HYDROLASE, ALPHA/BETA FOLD FAMILY PROTEIN"/>
    <property type="match status" value="1"/>
</dbReference>
<dbReference type="InterPro" id="IPR000073">
    <property type="entry name" value="AB_hydrolase_1"/>
</dbReference>
<dbReference type="EMBL" id="JBHSPC010000083">
    <property type="protein sequence ID" value="MFC5673261.1"/>
    <property type="molecule type" value="Genomic_DNA"/>
</dbReference>
<evidence type="ECO:0000259" key="2">
    <source>
        <dbReference type="Pfam" id="PF00561"/>
    </source>
</evidence>
<dbReference type="InterPro" id="IPR029058">
    <property type="entry name" value="AB_hydrolase_fold"/>
</dbReference>
<dbReference type="RefSeq" id="WP_381216779.1">
    <property type="nucleotide sequence ID" value="NZ_JBHSPC010000083.1"/>
</dbReference>
<proteinExistence type="predicted"/>
<gene>
    <name evidence="3" type="ORF">ACFP2V_25075</name>
</gene>
<dbReference type="PRINTS" id="PR00111">
    <property type="entry name" value="ABHYDROLASE"/>
</dbReference>
<dbReference type="GO" id="GO:0016787">
    <property type="term" value="F:hydrolase activity"/>
    <property type="evidence" value="ECO:0007669"/>
    <property type="project" value="UniProtKB-KW"/>
</dbReference>
<evidence type="ECO:0000313" key="3">
    <source>
        <dbReference type="EMBL" id="MFC5673261.1"/>
    </source>
</evidence>
<accession>A0ABW0XXS4</accession>
<dbReference type="InterPro" id="IPR050471">
    <property type="entry name" value="AB_hydrolase"/>
</dbReference>
<dbReference type="SUPFAM" id="SSF53474">
    <property type="entry name" value="alpha/beta-Hydrolases"/>
    <property type="match status" value="1"/>
</dbReference>
<evidence type="ECO:0000313" key="4">
    <source>
        <dbReference type="Proteomes" id="UP001596183"/>
    </source>
</evidence>